<gene>
    <name evidence="3" type="ORF">FHS03_001850</name>
</gene>
<feature type="compositionally biased region" description="Basic and acidic residues" evidence="1">
    <location>
        <begin position="42"/>
        <end position="51"/>
    </location>
</feature>
<dbReference type="NCBIfam" id="NF045614">
    <property type="entry name" value="efflu_CzcI_Cupr"/>
    <property type="match status" value="1"/>
</dbReference>
<feature type="region of interest" description="Disordered" evidence="1">
    <location>
        <begin position="85"/>
        <end position="116"/>
    </location>
</feature>
<feature type="chain" id="PRO_5030651250" description="Cobalt-zinc-cadmium resistance protein" evidence="2">
    <location>
        <begin position="24"/>
        <end position="116"/>
    </location>
</feature>
<sequence length="116" mass="12709">MKRLVLIFLLAILPLQYAWSAAAAYCGHESGKSQHFGHHAHEHKDKAGAEKPIEIKKSTKIHDDCGVCHLSLQASLLPAPTPVLSPDSGAWPPQEAPPFTSFIADGPKRPDWRRLA</sequence>
<name>A0A7W5FTF5_9BURK</name>
<dbReference type="GO" id="GO:0046686">
    <property type="term" value="P:response to cadmium ion"/>
    <property type="evidence" value="ECO:0007669"/>
    <property type="project" value="InterPro"/>
</dbReference>
<dbReference type="AlphaFoldDB" id="A0A7W5FTF5"/>
<proteinExistence type="predicted"/>
<dbReference type="EMBL" id="JACHXD010000004">
    <property type="protein sequence ID" value="MBB3118805.1"/>
    <property type="molecule type" value="Genomic_DNA"/>
</dbReference>
<organism evidence="3 4">
    <name type="scientific">Pseudoduganella violacea</name>
    <dbReference type="NCBI Taxonomy" id="1715466"/>
    <lineage>
        <taxon>Bacteria</taxon>
        <taxon>Pseudomonadati</taxon>
        <taxon>Pseudomonadota</taxon>
        <taxon>Betaproteobacteria</taxon>
        <taxon>Burkholderiales</taxon>
        <taxon>Oxalobacteraceae</taxon>
        <taxon>Telluria group</taxon>
        <taxon>Pseudoduganella</taxon>
    </lineage>
</organism>
<dbReference type="InterPro" id="IPR055013">
    <property type="entry name" value="CzcI"/>
</dbReference>
<feature type="compositionally biased region" description="Basic and acidic residues" evidence="1">
    <location>
        <begin position="106"/>
        <end position="116"/>
    </location>
</feature>
<keyword evidence="2" id="KW-0732">Signal</keyword>
<comment type="caution">
    <text evidence="3">The sequence shown here is derived from an EMBL/GenBank/DDBJ whole genome shotgun (WGS) entry which is preliminary data.</text>
</comment>
<accession>A0A7W5FTF5</accession>
<evidence type="ECO:0000256" key="1">
    <source>
        <dbReference type="SAM" id="MobiDB-lite"/>
    </source>
</evidence>
<reference evidence="3 4" key="1">
    <citation type="submission" date="2020-08" db="EMBL/GenBank/DDBJ databases">
        <title>Genomic Encyclopedia of Type Strains, Phase III (KMG-III): the genomes of soil and plant-associated and newly described type strains.</title>
        <authorList>
            <person name="Whitman W."/>
        </authorList>
    </citation>
    <scope>NUCLEOTIDE SEQUENCE [LARGE SCALE GENOMIC DNA]</scope>
    <source>
        <strain evidence="3 4">CECT 8897</strain>
    </source>
</reference>
<feature type="region of interest" description="Disordered" evidence="1">
    <location>
        <begin position="31"/>
        <end position="51"/>
    </location>
</feature>
<evidence type="ECO:0008006" key="5">
    <source>
        <dbReference type="Google" id="ProtNLM"/>
    </source>
</evidence>
<dbReference type="Proteomes" id="UP000541535">
    <property type="component" value="Unassembled WGS sequence"/>
</dbReference>
<dbReference type="RefSeq" id="WP_183440695.1">
    <property type="nucleotide sequence ID" value="NZ_JACHXD010000004.1"/>
</dbReference>
<dbReference type="Pfam" id="PF11162">
    <property type="entry name" value="DUF2946"/>
    <property type="match status" value="1"/>
</dbReference>
<evidence type="ECO:0000256" key="2">
    <source>
        <dbReference type="SAM" id="SignalP"/>
    </source>
</evidence>
<evidence type="ECO:0000313" key="4">
    <source>
        <dbReference type="Proteomes" id="UP000541535"/>
    </source>
</evidence>
<keyword evidence="4" id="KW-1185">Reference proteome</keyword>
<dbReference type="InterPro" id="IPR021333">
    <property type="entry name" value="DUF2946"/>
</dbReference>
<feature type="signal peptide" evidence="2">
    <location>
        <begin position="1"/>
        <end position="23"/>
    </location>
</feature>
<evidence type="ECO:0000313" key="3">
    <source>
        <dbReference type="EMBL" id="MBB3118805.1"/>
    </source>
</evidence>
<protein>
    <recommendedName>
        <fullName evidence="5">Cobalt-zinc-cadmium resistance protein</fullName>
    </recommendedName>
</protein>